<feature type="domain" description="Helix-turn-helix" evidence="2">
    <location>
        <begin position="211"/>
        <end position="256"/>
    </location>
</feature>
<evidence type="ECO:0000313" key="3">
    <source>
        <dbReference type="EMBL" id="RVT97670.1"/>
    </source>
</evidence>
<dbReference type="Proteomes" id="UP000282957">
    <property type="component" value="Unassembled WGS sequence"/>
</dbReference>
<sequence length="314" mass="35305">MPRRMLMRCAAPCVWLRIVCGLSCARISASRRLRWIAAASGSRMNSWLSPVRAARWPAIGLPFHQFCRAHHSTKWERASLSHRQWRANLRNSYAQRSWKAVPWTFWQMAPMIGGNAGWMKPMDNRWLTRRAAAAYLSLRESVFADYVRAGTLPQPSAVLAEARWDRDAIDAAMSAGGAPSAIDRPTTRTYPTDEADTRRLDKLSGSARLQLRDVAALLGCTPRMALKLVGAGELPASRVGRIWTARKADIDAYLARTANSAPPRSRDVIWRSPQLAGRHRRERVISEEEYERMIGLRPAISPLAPQKAKRGKIS</sequence>
<reference evidence="3 4" key="1">
    <citation type="submission" date="2019-01" db="EMBL/GenBank/DDBJ databases">
        <authorList>
            <person name="Chen W.-M."/>
        </authorList>
    </citation>
    <scope>NUCLEOTIDE SEQUENCE [LARGE SCALE GENOMIC DNA]</scope>
    <source>
        <strain evidence="3 4">CCP-6</strain>
    </source>
</reference>
<gene>
    <name evidence="3" type="ORF">EOD42_07595</name>
</gene>
<dbReference type="AlphaFoldDB" id="A0A437MJ36"/>
<proteinExistence type="predicted"/>
<keyword evidence="1" id="KW-0732">Signal</keyword>
<dbReference type="Pfam" id="PF12728">
    <property type="entry name" value="HTH_17"/>
    <property type="match status" value="1"/>
</dbReference>
<organism evidence="3 4">
    <name type="scientific">Rhodovarius crocodyli</name>
    <dbReference type="NCBI Taxonomy" id="1979269"/>
    <lineage>
        <taxon>Bacteria</taxon>
        <taxon>Pseudomonadati</taxon>
        <taxon>Pseudomonadota</taxon>
        <taxon>Alphaproteobacteria</taxon>
        <taxon>Acetobacterales</taxon>
        <taxon>Roseomonadaceae</taxon>
        <taxon>Rhodovarius</taxon>
    </lineage>
</organism>
<dbReference type="GO" id="GO:0003677">
    <property type="term" value="F:DNA binding"/>
    <property type="evidence" value="ECO:0007669"/>
    <property type="project" value="UniProtKB-KW"/>
</dbReference>
<name>A0A437MJ36_9PROT</name>
<protein>
    <submittedName>
        <fullName evidence="3">DNA-binding protein</fullName>
    </submittedName>
</protein>
<evidence type="ECO:0000256" key="1">
    <source>
        <dbReference type="SAM" id="SignalP"/>
    </source>
</evidence>
<dbReference type="InterPro" id="IPR041657">
    <property type="entry name" value="HTH_17"/>
</dbReference>
<keyword evidence="3" id="KW-0238">DNA-binding</keyword>
<dbReference type="EMBL" id="SACL01000002">
    <property type="protein sequence ID" value="RVT97670.1"/>
    <property type="molecule type" value="Genomic_DNA"/>
</dbReference>
<accession>A0A437MJ36</accession>
<evidence type="ECO:0000313" key="4">
    <source>
        <dbReference type="Proteomes" id="UP000282957"/>
    </source>
</evidence>
<feature type="chain" id="PRO_5019057990" evidence="1">
    <location>
        <begin position="26"/>
        <end position="314"/>
    </location>
</feature>
<keyword evidence="4" id="KW-1185">Reference proteome</keyword>
<comment type="caution">
    <text evidence="3">The sequence shown here is derived from an EMBL/GenBank/DDBJ whole genome shotgun (WGS) entry which is preliminary data.</text>
</comment>
<evidence type="ECO:0000259" key="2">
    <source>
        <dbReference type="Pfam" id="PF12728"/>
    </source>
</evidence>
<dbReference type="OrthoDB" id="5459819at2"/>
<feature type="signal peptide" evidence="1">
    <location>
        <begin position="1"/>
        <end position="25"/>
    </location>
</feature>